<dbReference type="PANTHER" id="PTHR39426">
    <property type="entry name" value="HOMOLOGY TO DEATH-ON-CURING PROTEIN OF PHAGE P1"/>
    <property type="match status" value="1"/>
</dbReference>
<protein>
    <recommendedName>
        <fullName evidence="1">Fido domain-containing protein</fullName>
    </recommendedName>
</protein>
<evidence type="ECO:0000259" key="1">
    <source>
        <dbReference type="PROSITE" id="PS51459"/>
    </source>
</evidence>
<dbReference type="NCBIfam" id="TIGR01550">
    <property type="entry name" value="DOC_P1"/>
    <property type="match status" value="1"/>
</dbReference>
<sequence length="127" mass="14167">MKVTLYPTLSEVLELHRILIERFGGSSGIRDLGLLQSALMRPQTGYYSTLSLEAAALLQSLCQSPAFLDGNKRVAFAVTAIFLRMNGYRLKVDADNGERFLIDQVIGKKAAIEEIAAWLEKYMRAVK</sequence>
<name>A0A150WQQ0_BDEBC</name>
<gene>
    <name evidence="2" type="ORF">AZI86_07235</name>
</gene>
<dbReference type="InterPro" id="IPR053737">
    <property type="entry name" value="Type_II_TA_Toxin"/>
</dbReference>
<dbReference type="InterPro" id="IPR006440">
    <property type="entry name" value="Doc"/>
</dbReference>
<proteinExistence type="predicted"/>
<dbReference type="Proteomes" id="UP000075320">
    <property type="component" value="Unassembled WGS sequence"/>
</dbReference>
<dbReference type="InterPro" id="IPR003812">
    <property type="entry name" value="Fido"/>
</dbReference>
<feature type="domain" description="Fido" evidence="1">
    <location>
        <begin position="7"/>
        <end position="121"/>
    </location>
</feature>
<dbReference type="PANTHER" id="PTHR39426:SF1">
    <property type="entry name" value="HOMOLOGY TO DEATH-ON-CURING PROTEIN OF PHAGE P1"/>
    <property type="match status" value="1"/>
</dbReference>
<dbReference type="Gene3D" id="1.20.120.1870">
    <property type="entry name" value="Fic/DOC protein, Fido domain"/>
    <property type="match status" value="1"/>
</dbReference>
<dbReference type="EMBL" id="LUKE01000001">
    <property type="protein sequence ID" value="KYG66823.1"/>
    <property type="molecule type" value="Genomic_DNA"/>
</dbReference>
<accession>A0A150WQQ0</accession>
<dbReference type="AlphaFoldDB" id="A0A150WQQ0"/>
<dbReference type="PROSITE" id="PS51459">
    <property type="entry name" value="FIDO"/>
    <property type="match status" value="1"/>
</dbReference>
<dbReference type="OrthoDB" id="9802752at2"/>
<reference evidence="2 3" key="1">
    <citation type="submission" date="2016-03" db="EMBL/GenBank/DDBJ databases">
        <authorList>
            <person name="Ploux O."/>
        </authorList>
    </citation>
    <scope>NUCLEOTIDE SEQUENCE [LARGE SCALE GENOMIC DNA]</scope>
    <source>
        <strain evidence="2 3">R0</strain>
    </source>
</reference>
<comment type="caution">
    <text evidence="2">The sequence shown here is derived from an EMBL/GenBank/DDBJ whole genome shotgun (WGS) entry which is preliminary data.</text>
</comment>
<evidence type="ECO:0000313" key="2">
    <source>
        <dbReference type="EMBL" id="KYG66823.1"/>
    </source>
</evidence>
<organism evidence="2 3">
    <name type="scientific">Bdellovibrio bacteriovorus</name>
    <dbReference type="NCBI Taxonomy" id="959"/>
    <lineage>
        <taxon>Bacteria</taxon>
        <taxon>Pseudomonadati</taxon>
        <taxon>Bdellovibrionota</taxon>
        <taxon>Bdellovibrionia</taxon>
        <taxon>Bdellovibrionales</taxon>
        <taxon>Pseudobdellovibrionaceae</taxon>
        <taxon>Bdellovibrio</taxon>
    </lineage>
</organism>
<evidence type="ECO:0000313" key="3">
    <source>
        <dbReference type="Proteomes" id="UP000075320"/>
    </source>
</evidence>
<keyword evidence="3" id="KW-1185">Reference proteome</keyword>
<dbReference type="Pfam" id="PF02661">
    <property type="entry name" value="Fic"/>
    <property type="match status" value="1"/>
</dbReference>
<dbReference type="GO" id="GO:0016301">
    <property type="term" value="F:kinase activity"/>
    <property type="evidence" value="ECO:0007669"/>
    <property type="project" value="InterPro"/>
</dbReference>
<dbReference type="RefSeq" id="WP_061834401.1">
    <property type="nucleotide sequence ID" value="NZ_LUKE01000001.1"/>
</dbReference>